<dbReference type="Proteomes" id="UP000734854">
    <property type="component" value="Unassembled WGS sequence"/>
</dbReference>
<dbReference type="PANTHER" id="PTHR35281:SF2">
    <property type="entry name" value="BNAA02G34170D PROTEIN"/>
    <property type="match status" value="1"/>
</dbReference>
<organism evidence="1 2">
    <name type="scientific">Zingiber officinale</name>
    <name type="common">Ginger</name>
    <name type="synonym">Amomum zingiber</name>
    <dbReference type="NCBI Taxonomy" id="94328"/>
    <lineage>
        <taxon>Eukaryota</taxon>
        <taxon>Viridiplantae</taxon>
        <taxon>Streptophyta</taxon>
        <taxon>Embryophyta</taxon>
        <taxon>Tracheophyta</taxon>
        <taxon>Spermatophyta</taxon>
        <taxon>Magnoliopsida</taxon>
        <taxon>Liliopsida</taxon>
        <taxon>Zingiberales</taxon>
        <taxon>Zingiberaceae</taxon>
        <taxon>Zingiber</taxon>
    </lineage>
</organism>
<dbReference type="AlphaFoldDB" id="A0A8J5F754"/>
<name>A0A8J5F754_ZINOF</name>
<evidence type="ECO:0000313" key="1">
    <source>
        <dbReference type="EMBL" id="KAG6481004.1"/>
    </source>
</evidence>
<proteinExistence type="predicted"/>
<evidence type="ECO:0000313" key="2">
    <source>
        <dbReference type="Proteomes" id="UP000734854"/>
    </source>
</evidence>
<keyword evidence="2" id="KW-1185">Reference proteome</keyword>
<comment type="caution">
    <text evidence="1">The sequence shown here is derived from an EMBL/GenBank/DDBJ whole genome shotgun (WGS) entry which is preliminary data.</text>
</comment>
<accession>A0A8J5F754</accession>
<protein>
    <submittedName>
        <fullName evidence="1">Uncharacterized protein</fullName>
    </submittedName>
</protein>
<reference evidence="1 2" key="1">
    <citation type="submission" date="2020-08" db="EMBL/GenBank/DDBJ databases">
        <title>Plant Genome Project.</title>
        <authorList>
            <person name="Zhang R.-G."/>
        </authorList>
    </citation>
    <scope>NUCLEOTIDE SEQUENCE [LARGE SCALE GENOMIC DNA]</scope>
    <source>
        <tissue evidence="1">Rhizome</tissue>
    </source>
</reference>
<sequence>MLAKLEGVCVLCLRAHHRALPSSLLHYESFNRTNIVAVSSIKSHASGLPPLVIARCPRRKDSSSPSLAIVASLARALPSSACDSVFLVFGIDVEGSAFVTRKLLPRLSRNSKLYRLCFIHLDFFVLCWFIGLVRILEERIVGMVCQAATRTAFRALKHENGIAGSTTIIIRVIACFQPLQDCQAEYFRHLLKPVT</sequence>
<dbReference type="PANTHER" id="PTHR35281">
    <property type="entry name" value="BNAA02G34170D PROTEIN"/>
    <property type="match status" value="1"/>
</dbReference>
<gene>
    <name evidence="1" type="ORF">ZIOFF_057595</name>
</gene>
<dbReference type="EMBL" id="JACMSC010000016">
    <property type="protein sequence ID" value="KAG6481004.1"/>
    <property type="molecule type" value="Genomic_DNA"/>
</dbReference>